<keyword evidence="1" id="KW-0812">Transmembrane</keyword>
<keyword evidence="1" id="KW-1133">Transmembrane helix</keyword>
<accession>A0ABR0STM1</accession>
<dbReference type="EMBL" id="JAVFKD010000004">
    <property type="protein sequence ID" value="KAK5995497.1"/>
    <property type="molecule type" value="Genomic_DNA"/>
</dbReference>
<feature type="transmembrane region" description="Helical" evidence="1">
    <location>
        <begin position="82"/>
        <end position="99"/>
    </location>
</feature>
<feature type="chain" id="PRO_5045908217" evidence="2">
    <location>
        <begin position="22"/>
        <end position="100"/>
    </location>
</feature>
<dbReference type="Proteomes" id="UP001338125">
    <property type="component" value="Unassembled WGS sequence"/>
</dbReference>
<gene>
    <name evidence="3" type="ORF">PT974_03905</name>
</gene>
<proteinExistence type="predicted"/>
<keyword evidence="4" id="KW-1185">Reference proteome</keyword>
<keyword evidence="2" id="KW-0732">Signal</keyword>
<evidence type="ECO:0000256" key="1">
    <source>
        <dbReference type="SAM" id="Phobius"/>
    </source>
</evidence>
<organism evidence="3 4">
    <name type="scientific">Cladobotryum mycophilum</name>
    <dbReference type="NCBI Taxonomy" id="491253"/>
    <lineage>
        <taxon>Eukaryota</taxon>
        <taxon>Fungi</taxon>
        <taxon>Dikarya</taxon>
        <taxon>Ascomycota</taxon>
        <taxon>Pezizomycotina</taxon>
        <taxon>Sordariomycetes</taxon>
        <taxon>Hypocreomycetidae</taxon>
        <taxon>Hypocreales</taxon>
        <taxon>Hypocreaceae</taxon>
        <taxon>Cladobotryum</taxon>
    </lineage>
</organism>
<reference evidence="3 4" key="1">
    <citation type="submission" date="2024-01" db="EMBL/GenBank/DDBJ databases">
        <title>Complete genome of Cladobotryum mycophilum ATHUM6906.</title>
        <authorList>
            <person name="Christinaki A.C."/>
            <person name="Myridakis A.I."/>
            <person name="Kouvelis V.N."/>
        </authorList>
    </citation>
    <scope>NUCLEOTIDE SEQUENCE [LARGE SCALE GENOMIC DNA]</scope>
    <source>
        <strain evidence="3 4">ATHUM6906</strain>
    </source>
</reference>
<evidence type="ECO:0000313" key="3">
    <source>
        <dbReference type="EMBL" id="KAK5995497.1"/>
    </source>
</evidence>
<comment type="caution">
    <text evidence="3">The sequence shown here is derived from an EMBL/GenBank/DDBJ whole genome shotgun (WGS) entry which is preliminary data.</text>
</comment>
<evidence type="ECO:0000313" key="4">
    <source>
        <dbReference type="Proteomes" id="UP001338125"/>
    </source>
</evidence>
<feature type="signal peptide" evidence="2">
    <location>
        <begin position="1"/>
        <end position="21"/>
    </location>
</feature>
<evidence type="ECO:0000256" key="2">
    <source>
        <dbReference type="SAM" id="SignalP"/>
    </source>
</evidence>
<keyword evidence="1" id="KW-0472">Membrane</keyword>
<name>A0ABR0STM1_9HYPO</name>
<protein>
    <submittedName>
        <fullName evidence="3">Uncharacterized protein</fullName>
    </submittedName>
</protein>
<sequence>MAAKVLSLFTLFIVFIGLAIASSIGESSPAAMMTSILHSHYKSIIGANNPTTAAALSSILPSLPMTGLPNIDAVNMISKEPGFILLSVAFGVITGGMAFL</sequence>